<name>A0ABU7EHJ8_9TELE</name>
<dbReference type="Proteomes" id="UP001352852">
    <property type="component" value="Unassembled WGS sequence"/>
</dbReference>
<evidence type="ECO:0000256" key="1">
    <source>
        <dbReference type="SAM" id="SignalP"/>
    </source>
</evidence>
<feature type="signal peptide" evidence="1">
    <location>
        <begin position="1"/>
        <end position="16"/>
    </location>
</feature>
<dbReference type="EMBL" id="JAHUTJ010057872">
    <property type="protein sequence ID" value="MED6286670.1"/>
    <property type="molecule type" value="Genomic_DNA"/>
</dbReference>
<sequence>MNFNFLLLLVLRKICTDNRTQHGKYFEFRCLEAGKLWNFEMENSRNPVMTESIEDLPRIRKKGSTPLENVFLNFLAESGRKQTSGLGILFLLEENFSVFIQPVSAQAPPTEGKQGSERLWSCSDPEPISSQVNFRGKSKLV</sequence>
<protein>
    <submittedName>
        <fullName evidence="2">Uncharacterized protein</fullName>
    </submittedName>
</protein>
<keyword evidence="3" id="KW-1185">Reference proteome</keyword>
<evidence type="ECO:0000313" key="3">
    <source>
        <dbReference type="Proteomes" id="UP001352852"/>
    </source>
</evidence>
<evidence type="ECO:0000313" key="2">
    <source>
        <dbReference type="EMBL" id="MED6286670.1"/>
    </source>
</evidence>
<gene>
    <name evidence="2" type="ORF">CHARACLAT_008433</name>
</gene>
<accession>A0ABU7EHJ8</accession>
<reference evidence="2 3" key="1">
    <citation type="submission" date="2021-06" db="EMBL/GenBank/DDBJ databases">
        <authorList>
            <person name="Palmer J.M."/>
        </authorList>
    </citation>
    <scope>NUCLEOTIDE SEQUENCE [LARGE SCALE GENOMIC DNA]</scope>
    <source>
        <strain evidence="2 3">CL_MEX2019</strain>
        <tissue evidence="2">Muscle</tissue>
    </source>
</reference>
<keyword evidence="1" id="KW-0732">Signal</keyword>
<proteinExistence type="predicted"/>
<organism evidence="2 3">
    <name type="scientific">Characodon lateralis</name>
    <dbReference type="NCBI Taxonomy" id="208331"/>
    <lineage>
        <taxon>Eukaryota</taxon>
        <taxon>Metazoa</taxon>
        <taxon>Chordata</taxon>
        <taxon>Craniata</taxon>
        <taxon>Vertebrata</taxon>
        <taxon>Euteleostomi</taxon>
        <taxon>Actinopterygii</taxon>
        <taxon>Neopterygii</taxon>
        <taxon>Teleostei</taxon>
        <taxon>Neoteleostei</taxon>
        <taxon>Acanthomorphata</taxon>
        <taxon>Ovalentaria</taxon>
        <taxon>Atherinomorphae</taxon>
        <taxon>Cyprinodontiformes</taxon>
        <taxon>Goodeidae</taxon>
        <taxon>Characodon</taxon>
    </lineage>
</organism>
<feature type="chain" id="PRO_5045373033" evidence="1">
    <location>
        <begin position="17"/>
        <end position="141"/>
    </location>
</feature>
<comment type="caution">
    <text evidence="2">The sequence shown here is derived from an EMBL/GenBank/DDBJ whole genome shotgun (WGS) entry which is preliminary data.</text>
</comment>